<reference evidence="1" key="1">
    <citation type="submission" date="2019-09" db="EMBL/GenBank/DDBJ databases">
        <authorList>
            <consortium name="PulseNet: The National Subtyping Network for Foodborne Disease Surveillance"/>
            <person name="Tarr C.L."/>
            <person name="Trees E."/>
            <person name="Katz L.S."/>
            <person name="Carleton-Romer H.A."/>
            <person name="Stroika S."/>
            <person name="Kucerova Z."/>
            <person name="Roache K.F."/>
            <person name="Sabol A.L."/>
            <person name="Besser J."/>
            <person name="Gerner-Smidt P."/>
        </authorList>
    </citation>
    <scope>NUCLEOTIDE SEQUENCE</scope>
    <source>
        <strain evidence="1">PNUSAS096589</strain>
    </source>
</reference>
<accession>A0A5Z3B8Y9</accession>
<dbReference type="AlphaFoldDB" id="A0A5Z3B8Y9"/>
<proteinExistence type="predicted"/>
<name>A0A5Z3B8Y9_SALER</name>
<dbReference type="EMBL" id="AAKGZA010000043">
    <property type="protein sequence ID" value="ECR6698050.1"/>
    <property type="molecule type" value="Genomic_DNA"/>
</dbReference>
<comment type="caution">
    <text evidence="1">The sequence shown here is derived from an EMBL/GenBank/DDBJ whole genome shotgun (WGS) entry which is preliminary data.</text>
</comment>
<evidence type="ECO:0000313" key="1">
    <source>
        <dbReference type="EMBL" id="ECR6698050.1"/>
    </source>
</evidence>
<protein>
    <recommendedName>
        <fullName evidence="2">Tetratricopeptide repeat protein</fullName>
    </recommendedName>
</protein>
<organism evidence="1">
    <name type="scientific">Salmonella enterica</name>
    <name type="common">Salmonella choleraesuis</name>
    <dbReference type="NCBI Taxonomy" id="28901"/>
    <lineage>
        <taxon>Bacteria</taxon>
        <taxon>Pseudomonadati</taxon>
        <taxon>Pseudomonadota</taxon>
        <taxon>Gammaproteobacteria</taxon>
        <taxon>Enterobacterales</taxon>
        <taxon>Enterobacteriaceae</taxon>
        <taxon>Salmonella</taxon>
    </lineage>
</organism>
<evidence type="ECO:0008006" key="2">
    <source>
        <dbReference type="Google" id="ProtNLM"/>
    </source>
</evidence>
<gene>
    <name evidence="1" type="ORF">F2A58_23185</name>
</gene>
<sequence>MSDTAGEVRPRYEETIGMQLLSSPVRPLTAGELNELWSLVELIEETWFTQRCANSIKPQWLDYVQTSVSYSSGLLGEYENALSVYKEVLTIAPERASELLILRPVPTLSTISSRLDHAKHFVIDRFIRCYVMLVGFQEFGGRNYNGYMAGSRFADTPPVRIGRRQ</sequence>